<sequence length="106" mass="12451">MKSEIKISVELDENKVPEKLSWSAVDGGVENQETKAALLSLWDDKQRESLRIDLWTKDMPMDHMKIFFHQIFRSMADTYQRATDEKEVAEKIREFAEDYARAAKIK</sequence>
<dbReference type="Proteomes" id="UP000287701">
    <property type="component" value="Chromosome"/>
</dbReference>
<evidence type="ECO:0000313" key="1">
    <source>
        <dbReference type="EMBL" id="QAR30350.1"/>
    </source>
</evidence>
<protein>
    <submittedName>
        <fullName evidence="1">Gliding motility protein GldC</fullName>
    </submittedName>
</protein>
<gene>
    <name evidence="1" type="primary">gldC</name>
    <name evidence="1" type="ORF">EQP59_02740</name>
</gene>
<dbReference type="EMBL" id="CP035107">
    <property type="protein sequence ID" value="QAR30350.1"/>
    <property type="molecule type" value="Genomic_DNA"/>
</dbReference>
<dbReference type="AlphaFoldDB" id="A0A410JQB6"/>
<dbReference type="NCBIfam" id="TIGR03515">
    <property type="entry name" value="GldC"/>
    <property type="match status" value="1"/>
</dbReference>
<name>A0A410JQB6_ORNRH</name>
<accession>A0A410JQB6</accession>
<organism evidence="1 2">
    <name type="scientific">Ornithobacterium rhinotracheale</name>
    <dbReference type="NCBI Taxonomy" id="28251"/>
    <lineage>
        <taxon>Bacteria</taxon>
        <taxon>Pseudomonadati</taxon>
        <taxon>Bacteroidota</taxon>
        <taxon>Flavobacteriia</taxon>
        <taxon>Flavobacteriales</taxon>
        <taxon>Weeksellaceae</taxon>
        <taxon>Ornithobacterium</taxon>
    </lineage>
</organism>
<evidence type="ECO:0000313" key="2">
    <source>
        <dbReference type="Proteomes" id="UP000287701"/>
    </source>
</evidence>
<dbReference type="RefSeq" id="WP_128500845.1">
    <property type="nucleotide sequence ID" value="NZ_CP035107.1"/>
</dbReference>
<dbReference type="InterPro" id="IPR019854">
    <property type="entry name" value="Motility-assoc_prot_GldC"/>
</dbReference>
<dbReference type="OrthoDB" id="893422at2"/>
<proteinExistence type="predicted"/>
<dbReference type="Pfam" id="PF19937">
    <property type="entry name" value="GldC-like"/>
    <property type="match status" value="1"/>
</dbReference>
<reference evidence="1 2" key="1">
    <citation type="submission" date="2019-01" db="EMBL/GenBank/DDBJ databases">
        <title>Whole Genome of Ornithobacterium rhinotracheale FARPER-174b.</title>
        <authorList>
            <person name="Tataje-Lavanda L.A."/>
            <person name="Montalvan A."/>
            <person name="Montesinos R."/>
            <person name="Zimic M."/>
            <person name="Fernandez-Sanchez M."/>
            <person name="Fernandez-Diaz M."/>
        </authorList>
    </citation>
    <scope>NUCLEOTIDE SEQUENCE [LARGE SCALE GENOMIC DNA]</scope>
    <source>
        <strain evidence="1 2">FARPER-174b</strain>
    </source>
</reference>